<evidence type="ECO:0008006" key="6">
    <source>
        <dbReference type="Google" id="ProtNLM"/>
    </source>
</evidence>
<dbReference type="GO" id="GO:0005634">
    <property type="term" value="C:nucleus"/>
    <property type="evidence" value="ECO:0007669"/>
    <property type="project" value="TreeGrafter"/>
</dbReference>
<feature type="region of interest" description="Disordered" evidence="3">
    <location>
        <begin position="275"/>
        <end position="303"/>
    </location>
</feature>
<feature type="region of interest" description="Disordered" evidence="3">
    <location>
        <begin position="1"/>
        <end position="20"/>
    </location>
</feature>
<evidence type="ECO:0000256" key="1">
    <source>
        <dbReference type="ARBA" id="ARBA00009885"/>
    </source>
</evidence>
<keyword evidence="2" id="KW-0175">Coiled coil</keyword>
<name>A0A9P6R3H2_9FUNG</name>
<dbReference type="PANTHER" id="PTHR12775">
    <property type="entry name" value="PROTEIN C20ORF43 HOMOLOG"/>
    <property type="match status" value="1"/>
</dbReference>
<evidence type="ECO:0000256" key="3">
    <source>
        <dbReference type="SAM" id="MobiDB-lite"/>
    </source>
</evidence>
<dbReference type="OrthoDB" id="247013at2759"/>
<feature type="region of interest" description="Disordered" evidence="3">
    <location>
        <begin position="231"/>
        <end position="258"/>
    </location>
</feature>
<feature type="coiled-coil region" evidence="2">
    <location>
        <begin position="183"/>
        <end position="212"/>
    </location>
</feature>
<sequence length="303" mass="33570">MGCDGGSIPKRDELVKQKQRQGKVDQNILNRVQWFTCALSKKPLVAPVVSCSLGKLYNRDAILEFLLNRSAYGDGDLICKHIRSLKDVVTLQLEPNPSFSESHSPSLTNHDQEPVSRYICPITIKEMNGKHRFVYLDTCGCVMSEQALKEVPSKTCIKCAKAFESFNVIVLNPKAEEQEAMELALLEKQARIQAERKEKKKAKAGKKELEKMNGADSSLLDYSSSSKRKLEEATEFTKHSNKKRHVAPASAAQTAQSSTLSLTAAVAAKVAEQMAANASRQKSSALKSLYSDGRSSKENFMNR</sequence>
<dbReference type="InterPro" id="IPR027799">
    <property type="entry name" value="Rtf2_RING-finger"/>
</dbReference>
<comment type="similarity">
    <text evidence="1">Belongs to the rtf2 family.</text>
</comment>
<dbReference type="AlphaFoldDB" id="A0A9P6R3H2"/>
<feature type="compositionally biased region" description="Low complexity" evidence="3">
    <location>
        <begin position="247"/>
        <end position="258"/>
    </location>
</feature>
<proteinExistence type="inferred from homology"/>
<dbReference type="PANTHER" id="PTHR12775:SF0">
    <property type="entry name" value="REPLICATION TERMINATION FACTOR 2"/>
    <property type="match status" value="1"/>
</dbReference>
<gene>
    <name evidence="4" type="ORF">BGZ99_009829</name>
</gene>
<accession>A0A9P6R3H2</accession>
<dbReference type="InterPro" id="IPR006735">
    <property type="entry name" value="Rtf2"/>
</dbReference>
<reference evidence="4" key="1">
    <citation type="journal article" date="2020" name="Fungal Divers.">
        <title>Resolving the Mortierellaceae phylogeny through synthesis of multi-gene phylogenetics and phylogenomics.</title>
        <authorList>
            <person name="Vandepol N."/>
            <person name="Liber J."/>
            <person name="Desiro A."/>
            <person name="Na H."/>
            <person name="Kennedy M."/>
            <person name="Barry K."/>
            <person name="Grigoriev I.V."/>
            <person name="Miller A.N."/>
            <person name="O'Donnell K."/>
            <person name="Stajich J.E."/>
            <person name="Bonito G."/>
        </authorList>
    </citation>
    <scope>NUCLEOTIDE SEQUENCE</scope>
    <source>
        <strain evidence="4">REB-010B</strain>
    </source>
</reference>
<evidence type="ECO:0000256" key="2">
    <source>
        <dbReference type="SAM" id="Coils"/>
    </source>
</evidence>
<dbReference type="EMBL" id="JAAAIP010000865">
    <property type="protein sequence ID" value="KAG0311918.1"/>
    <property type="molecule type" value="Genomic_DNA"/>
</dbReference>
<dbReference type="Proteomes" id="UP000738325">
    <property type="component" value="Unassembled WGS sequence"/>
</dbReference>
<dbReference type="CDD" id="cd16653">
    <property type="entry name" value="RING-like_Rtf2"/>
    <property type="match status" value="1"/>
</dbReference>
<dbReference type="Pfam" id="PF04641">
    <property type="entry name" value="Rtf2"/>
    <property type="match status" value="1"/>
</dbReference>
<comment type="caution">
    <text evidence="4">The sequence shown here is derived from an EMBL/GenBank/DDBJ whole genome shotgun (WGS) entry which is preliminary data.</text>
</comment>
<dbReference type="GO" id="GO:0006274">
    <property type="term" value="P:DNA replication termination"/>
    <property type="evidence" value="ECO:0007669"/>
    <property type="project" value="TreeGrafter"/>
</dbReference>
<evidence type="ECO:0000313" key="4">
    <source>
        <dbReference type="EMBL" id="KAG0311918.1"/>
    </source>
</evidence>
<keyword evidence="5" id="KW-1185">Reference proteome</keyword>
<protein>
    <recommendedName>
        <fullName evidence="6">Replication termination factor 2</fullName>
    </recommendedName>
</protein>
<organism evidence="4 5">
    <name type="scientific">Dissophora globulifera</name>
    <dbReference type="NCBI Taxonomy" id="979702"/>
    <lineage>
        <taxon>Eukaryota</taxon>
        <taxon>Fungi</taxon>
        <taxon>Fungi incertae sedis</taxon>
        <taxon>Mucoromycota</taxon>
        <taxon>Mortierellomycotina</taxon>
        <taxon>Mortierellomycetes</taxon>
        <taxon>Mortierellales</taxon>
        <taxon>Mortierellaceae</taxon>
        <taxon>Dissophora</taxon>
    </lineage>
</organism>
<evidence type="ECO:0000313" key="5">
    <source>
        <dbReference type="Proteomes" id="UP000738325"/>
    </source>
</evidence>